<dbReference type="PROSITE" id="PS50011">
    <property type="entry name" value="PROTEIN_KINASE_DOM"/>
    <property type="match status" value="2"/>
</dbReference>
<dbReference type="FunFam" id="1.10.510.10:FF:000095">
    <property type="entry name" value="protein STRUBBELIG-RECEPTOR FAMILY 8"/>
    <property type="match status" value="1"/>
</dbReference>
<dbReference type="Pfam" id="PF00069">
    <property type="entry name" value="Pkinase"/>
    <property type="match status" value="1"/>
</dbReference>
<feature type="region of interest" description="Disordered" evidence="14">
    <location>
        <begin position="701"/>
        <end position="721"/>
    </location>
</feature>
<dbReference type="PANTHER" id="PTHR27006">
    <property type="entry name" value="PROMASTIGOTE SURFACE ANTIGEN PROTEIN PSA"/>
    <property type="match status" value="1"/>
</dbReference>
<evidence type="ECO:0000256" key="4">
    <source>
        <dbReference type="ARBA" id="ARBA00022692"/>
    </source>
</evidence>
<evidence type="ECO:0000313" key="17">
    <source>
        <dbReference type="Proteomes" id="UP001140206"/>
    </source>
</evidence>
<dbReference type="InterPro" id="IPR000719">
    <property type="entry name" value="Prot_kinase_dom"/>
</dbReference>
<feature type="domain" description="Protein kinase" evidence="15">
    <location>
        <begin position="430"/>
        <end position="700"/>
    </location>
</feature>
<dbReference type="Gene3D" id="3.30.200.20">
    <property type="entry name" value="Phosphorylase Kinase, domain 1"/>
    <property type="match status" value="2"/>
</dbReference>
<keyword evidence="6" id="KW-0677">Repeat</keyword>
<dbReference type="InterPro" id="IPR008271">
    <property type="entry name" value="Ser/Thr_kinase_AS"/>
</dbReference>
<evidence type="ECO:0000256" key="9">
    <source>
        <dbReference type="ARBA" id="ARBA00022840"/>
    </source>
</evidence>
<keyword evidence="4" id="KW-0812">Transmembrane</keyword>
<gene>
    <name evidence="16" type="ORF">LUZ62_048805</name>
</gene>
<evidence type="ECO:0000256" key="1">
    <source>
        <dbReference type="ARBA" id="ARBA00004167"/>
    </source>
</evidence>
<reference evidence="16" key="1">
    <citation type="submission" date="2022-08" db="EMBL/GenBank/DDBJ databases">
        <authorList>
            <person name="Marques A."/>
        </authorList>
    </citation>
    <scope>NUCLEOTIDE SEQUENCE</scope>
    <source>
        <strain evidence="16">RhyPub2mFocal</strain>
        <tissue evidence="16">Leaves</tissue>
    </source>
</reference>
<evidence type="ECO:0000259" key="15">
    <source>
        <dbReference type="PROSITE" id="PS50011"/>
    </source>
</evidence>
<dbReference type="SMART" id="SM00220">
    <property type="entry name" value="S_TKc"/>
    <property type="match status" value="2"/>
</dbReference>
<name>A0AAV8G0H7_9POAL</name>
<evidence type="ECO:0000313" key="16">
    <source>
        <dbReference type="EMBL" id="KAJ4797559.1"/>
    </source>
</evidence>
<keyword evidence="7 13" id="KW-0547">Nucleotide-binding</keyword>
<evidence type="ECO:0000256" key="3">
    <source>
        <dbReference type="ARBA" id="ARBA00022679"/>
    </source>
</evidence>
<accession>A0AAV8G0H7</accession>
<dbReference type="GO" id="GO:0006950">
    <property type="term" value="P:response to stress"/>
    <property type="evidence" value="ECO:0007669"/>
    <property type="project" value="UniProtKB-ARBA"/>
</dbReference>
<feature type="region of interest" description="Disordered" evidence="14">
    <location>
        <begin position="316"/>
        <end position="359"/>
    </location>
</feature>
<dbReference type="AlphaFoldDB" id="A0AAV8G0H7"/>
<dbReference type="InterPro" id="IPR001245">
    <property type="entry name" value="Ser-Thr/Tyr_kinase_cat_dom"/>
</dbReference>
<keyword evidence="10" id="KW-1133">Transmembrane helix</keyword>
<protein>
    <submittedName>
        <fullName evidence="16">Protein kinase</fullName>
    </submittedName>
</protein>
<dbReference type="SUPFAM" id="SSF56112">
    <property type="entry name" value="Protein kinase-like (PK-like)"/>
    <property type="match status" value="2"/>
</dbReference>
<keyword evidence="3" id="KW-0808">Transferase</keyword>
<dbReference type="Gene3D" id="1.10.510.10">
    <property type="entry name" value="Transferase(Phosphotransferase) domain 1"/>
    <property type="match status" value="2"/>
</dbReference>
<dbReference type="GO" id="GO:0005524">
    <property type="term" value="F:ATP binding"/>
    <property type="evidence" value="ECO:0007669"/>
    <property type="project" value="UniProtKB-UniRule"/>
</dbReference>
<keyword evidence="17" id="KW-1185">Reference proteome</keyword>
<keyword evidence="2" id="KW-0723">Serine/threonine-protein kinase</keyword>
<evidence type="ECO:0000256" key="8">
    <source>
        <dbReference type="ARBA" id="ARBA00022777"/>
    </source>
</evidence>
<dbReference type="Proteomes" id="UP001140206">
    <property type="component" value="Chromosome 2"/>
</dbReference>
<evidence type="ECO:0000256" key="7">
    <source>
        <dbReference type="ARBA" id="ARBA00022741"/>
    </source>
</evidence>
<dbReference type="FunFam" id="1.10.510.10:FF:000129">
    <property type="entry name" value="cysteine-rich receptor-like protein kinase 10"/>
    <property type="match status" value="1"/>
</dbReference>
<keyword evidence="11" id="KW-0472">Membrane</keyword>
<sequence>MEGRVSSVQPIHEYRLRELKKATNNFSEENKLGSGGSGVVYKGKVNGITVAIKKLQQGSFVERLADIAKEVSLLCSLMHENLVKLLGFCSEAKHYLLVYEYIQNGDLCSYLSDEDKRKELTWEKRFNIIKGITQGLIYLHGLKDPIIHRDLKPENILLDENYNAKIADFGISKIFDKNKTHLTTRNRFMCTPGYIAPELFTTGMYSPKSDVYNFGLVLLEIIAGCTIYQYRSRNKLGNVLQYDAWRKWEKKSHFKHVIDPFLIGPTLNLYKGQKDHIERCILIGLLCIQNDRNKRPDMNGVLKMLNTNISLPAPEYPGFLQEGDQSGDTDSTSSSEEEMTVGSASFSKEEMTVSSASLSKEEKTVAGALTSKEKKKWMVFAGKGAGKSEAKKRQLTSVGKGAGTSEAKKTQLVSVGKGAGYTFDLDDLLRASAELLARGSVSTTYTVVLEEDTKVVVKRLKDVEVTLHEFKQHMEVIGNVEHRNLLPVRAYYYSQHEKLLILDYVPAGSLSDMLHGTRGSGRSLLDWDSRMRVALAAGRGLAHLHTGPHLIHGNIKASNVLLRSDLEPEAAALSEYTLYPLCCTSSLARASGYRAPEVINRLTFKSDVYSFGVLLLELLTGKAPYQASLGEEGIDLPRWVQSVVRKEWTAKVFDVELMRYQNFDHEEEMVQLLQIAMECVATVPDARPDVTEVVRMMEEITSQGATEVEKGAGESSDDPRS</sequence>
<evidence type="ECO:0000256" key="11">
    <source>
        <dbReference type="ARBA" id="ARBA00023136"/>
    </source>
</evidence>
<dbReference type="InterPro" id="IPR017441">
    <property type="entry name" value="Protein_kinase_ATP_BS"/>
</dbReference>
<dbReference type="PROSITE" id="PS00108">
    <property type="entry name" value="PROTEIN_KINASE_ST"/>
    <property type="match status" value="1"/>
</dbReference>
<evidence type="ECO:0000256" key="2">
    <source>
        <dbReference type="ARBA" id="ARBA00022527"/>
    </source>
</evidence>
<dbReference type="GO" id="GO:0016020">
    <property type="term" value="C:membrane"/>
    <property type="evidence" value="ECO:0007669"/>
    <property type="project" value="UniProtKB-SubCell"/>
</dbReference>
<dbReference type="PANTHER" id="PTHR27006:SF606">
    <property type="entry name" value="INTERLEUKIN-1 RECEPTOR-ASSOCIATED KINASE 4"/>
    <property type="match status" value="1"/>
</dbReference>
<feature type="domain" description="Protein kinase" evidence="15">
    <location>
        <begin position="26"/>
        <end position="319"/>
    </location>
</feature>
<evidence type="ECO:0000256" key="10">
    <source>
        <dbReference type="ARBA" id="ARBA00022989"/>
    </source>
</evidence>
<feature type="compositionally biased region" description="Low complexity" evidence="14">
    <location>
        <begin position="323"/>
        <end position="334"/>
    </location>
</feature>
<evidence type="ECO:0000256" key="14">
    <source>
        <dbReference type="SAM" id="MobiDB-lite"/>
    </source>
</evidence>
<keyword evidence="9 13" id="KW-0067">ATP-binding</keyword>
<evidence type="ECO:0000256" key="5">
    <source>
        <dbReference type="ARBA" id="ARBA00022729"/>
    </source>
</evidence>
<keyword evidence="8 16" id="KW-0418">Kinase</keyword>
<dbReference type="InterPro" id="IPR011009">
    <property type="entry name" value="Kinase-like_dom_sf"/>
</dbReference>
<keyword evidence="12" id="KW-0325">Glycoprotein</keyword>
<evidence type="ECO:0000256" key="6">
    <source>
        <dbReference type="ARBA" id="ARBA00022737"/>
    </source>
</evidence>
<feature type="binding site" evidence="13">
    <location>
        <position position="54"/>
    </location>
    <ligand>
        <name>ATP</name>
        <dbReference type="ChEBI" id="CHEBI:30616"/>
    </ligand>
</feature>
<dbReference type="Pfam" id="PF07714">
    <property type="entry name" value="PK_Tyr_Ser-Thr"/>
    <property type="match status" value="1"/>
</dbReference>
<comment type="caution">
    <text evidence="16">The sequence shown here is derived from an EMBL/GenBank/DDBJ whole genome shotgun (WGS) entry which is preliminary data.</text>
</comment>
<organism evidence="16 17">
    <name type="scientific">Rhynchospora pubera</name>
    <dbReference type="NCBI Taxonomy" id="906938"/>
    <lineage>
        <taxon>Eukaryota</taxon>
        <taxon>Viridiplantae</taxon>
        <taxon>Streptophyta</taxon>
        <taxon>Embryophyta</taxon>
        <taxon>Tracheophyta</taxon>
        <taxon>Spermatophyta</taxon>
        <taxon>Magnoliopsida</taxon>
        <taxon>Liliopsida</taxon>
        <taxon>Poales</taxon>
        <taxon>Cyperaceae</taxon>
        <taxon>Cyperoideae</taxon>
        <taxon>Rhynchosporeae</taxon>
        <taxon>Rhynchospora</taxon>
    </lineage>
</organism>
<dbReference type="PROSITE" id="PS00107">
    <property type="entry name" value="PROTEIN_KINASE_ATP"/>
    <property type="match status" value="1"/>
</dbReference>
<comment type="subcellular location">
    <subcellularLocation>
        <location evidence="1">Membrane</location>
        <topology evidence="1">Single-pass membrane protein</topology>
    </subcellularLocation>
</comment>
<proteinExistence type="predicted"/>
<evidence type="ECO:0000256" key="13">
    <source>
        <dbReference type="PROSITE-ProRule" id="PRU10141"/>
    </source>
</evidence>
<feature type="compositionally biased region" description="Basic and acidic residues" evidence="14">
    <location>
        <begin position="707"/>
        <end position="721"/>
    </location>
</feature>
<keyword evidence="5" id="KW-0732">Signal</keyword>
<dbReference type="EMBL" id="JAMFTS010000002">
    <property type="protein sequence ID" value="KAJ4797559.1"/>
    <property type="molecule type" value="Genomic_DNA"/>
</dbReference>
<evidence type="ECO:0000256" key="12">
    <source>
        <dbReference type="ARBA" id="ARBA00023180"/>
    </source>
</evidence>
<dbReference type="GO" id="GO:0004674">
    <property type="term" value="F:protein serine/threonine kinase activity"/>
    <property type="evidence" value="ECO:0007669"/>
    <property type="project" value="UniProtKB-KW"/>
</dbReference>